<dbReference type="Pfam" id="PF13490">
    <property type="entry name" value="zf-HC2"/>
    <property type="match status" value="1"/>
</dbReference>
<name>A0A4R4PA02_9ACTN</name>
<accession>A0A4R4PA02</accession>
<evidence type="ECO:0000256" key="1">
    <source>
        <dbReference type="ARBA" id="ARBA00023015"/>
    </source>
</evidence>
<evidence type="ECO:0000259" key="5">
    <source>
        <dbReference type="Pfam" id="PF13490"/>
    </source>
</evidence>
<reference evidence="6 7" key="1">
    <citation type="submission" date="2019-03" db="EMBL/GenBank/DDBJ databases">
        <title>Draft genome sequences of novel Actinobacteria.</title>
        <authorList>
            <person name="Sahin N."/>
            <person name="Ay H."/>
            <person name="Saygin H."/>
        </authorList>
    </citation>
    <scope>NUCLEOTIDE SEQUENCE [LARGE SCALE GENOMIC DNA]</scope>
    <source>
        <strain evidence="6 7">DSM 45347</strain>
    </source>
</reference>
<dbReference type="Proteomes" id="UP000295431">
    <property type="component" value="Unassembled WGS sequence"/>
</dbReference>
<keyword evidence="7" id="KW-1185">Reference proteome</keyword>
<feature type="transmembrane region" description="Helical" evidence="4">
    <location>
        <begin position="95"/>
        <end position="120"/>
    </location>
</feature>
<feature type="region of interest" description="Disordered" evidence="3">
    <location>
        <begin position="58"/>
        <end position="77"/>
    </location>
</feature>
<dbReference type="EMBL" id="SMJW01000010">
    <property type="protein sequence ID" value="TDC19371.1"/>
    <property type="molecule type" value="Genomic_DNA"/>
</dbReference>
<dbReference type="AlphaFoldDB" id="A0A4R4PA02"/>
<evidence type="ECO:0000256" key="4">
    <source>
        <dbReference type="SAM" id="Phobius"/>
    </source>
</evidence>
<keyword evidence="4" id="KW-0812">Transmembrane</keyword>
<evidence type="ECO:0000256" key="2">
    <source>
        <dbReference type="ARBA" id="ARBA00023163"/>
    </source>
</evidence>
<dbReference type="OrthoDB" id="5185837at2"/>
<dbReference type="InterPro" id="IPR027383">
    <property type="entry name" value="Znf_put"/>
</dbReference>
<organism evidence="6 7">
    <name type="scientific">Actinomadura bangladeshensis</name>
    <dbReference type="NCBI Taxonomy" id="453573"/>
    <lineage>
        <taxon>Bacteria</taxon>
        <taxon>Bacillati</taxon>
        <taxon>Actinomycetota</taxon>
        <taxon>Actinomycetes</taxon>
        <taxon>Streptosporangiales</taxon>
        <taxon>Thermomonosporaceae</taxon>
        <taxon>Actinomadura</taxon>
    </lineage>
</organism>
<keyword evidence="1" id="KW-0805">Transcription regulation</keyword>
<dbReference type="InterPro" id="IPR041916">
    <property type="entry name" value="Anti_sigma_zinc_sf"/>
</dbReference>
<evidence type="ECO:0000256" key="3">
    <source>
        <dbReference type="SAM" id="MobiDB-lite"/>
    </source>
</evidence>
<dbReference type="Gene3D" id="1.10.10.1320">
    <property type="entry name" value="Anti-sigma factor, zinc-finger domain"/>
    <property type="match status" value="1"/>
</dbReference>
<feature type="domain" description="Putative zinc-finger" evidence="5">
    <location>
        <begin position="10"/>
        <end position="37"/>
    </location>
</feature>
<comment type="caution">
    <text evidence="6">The sequence shown here is derived from an EMBL/GenBank/DDBJ whole genome shotgun (WGS) entry which is preliminary data.</text>
</comment>
<evidence type="ECO:0000313" key="6">
    <source>
        <dbReference type="EMBL" id="TDC19371.1"/>
    </source>
</evidence>
<protein>
    <recommendedName>
        <fullName evidence="5">Putative zinc-finger domain-containing protein</fullName>
    </recommendedName>
</protein>
<dbReference type="RefSeq" id="WP_131937120.1">
    <property type="nucleotide sequence ID" value="NZ_BAAAMX010000017.1"/>
</dbReference>
<evidence type="ECO:0000313" key="7">
    <source>
        <dbReference type="Proteomes" id="UP000295431"/>
    </source>
</evidence>
<sequence length="242" mass="24706">MSSQIEHTDVGAYALGLLEAGDRRAFEAHLHGCGRCQAELGELSGTAGALFELAPGAAEPGPAAAAEGDEPSAPPAPVLDMVRRKRKADRRFRRTAYAVGTAAAAVALGAGVAVGAALGATGGDEGKPPPVAQQSVTGQRFQATNASTGASGTVGLVDKGWGTQVSLELRGIKGPLRCHLEAVSRSGERSVVAGWRVPDKGYGVPGQPKPLVMQGGTGLDRQDIDHFTVRLDDGGTLLTIPL</sequence>
<proteinExistence type="predicted"/>
<gene>
    <name evidence="6" type="ORF">E1284_03935</name>
</gene>
<keyword evidence="4" id="KW-1133">Transmembrane helix</keyword>
<keyword evidence="2" id="KW-0804">Transcription</keyword>
<keyword evidence="4" id="KW-0472">Membrane</keyword>